<feature type="compositionally biased region" description="Basic residues" evidence="2">
    <location>
        <begin position="1"/>
        <end position="10"/>
    </location>
</feature>
<reference evidence="3" key="1">
    <citation type="journal article" date="2015" name="Nature">
        <title>Complex archaea that bridge the gap between prokaryotes and eukaryotes.</title>
        <authorList>
            <person name="Spang A."/>
            <person name="Saw J.H."/>
            <person name="Jorgensen S.L."/>
            <person name="Zaremba-Niedzwiedzka K."/>
            <person name="Martijn J."/>
            <person name="Lind A.E."/>
            <person name="van Eijk R."/>
            <person name="Schleper C."/>
            <person name="Guy L."/>
            <person name="Ettema T.J."/>
        </authorList>
    </citation>
    <scope>NUCLEOTIDE SEQUENCE</scope>
</reference>
<gene>
    <name evidence="3" type="ORF">LCGC14_1616390</name>
</gene>
<evidence type="ECO:0000256" key="1">
    <source>
        <dbReference type="SAM" id="Coils"/>
    </source>
</evidence>
<keyword evidence="1" id="KW-0175">Coiled coil</keyword>
<proteinExistence type="predicted"/>
<protein>
    <submittedName>
        <fullName evidence="3">Uncharacterized protein</fullName>
    </submittedName>
</protein>
<dbReference type="AlphaFoldDB" id="A0A0F9ITL5"/>
<organism evidence="3">
    <name type="scientific">marine sediment metagenome</name>
    <dbReference type="NCBI Taxonomy" id="412755"/>
    <lineage>
        <taxon>unclassified sequences</taxon>
        <taxon>metagenomes</taxon>
        <taxon>ecological metagenomes</taxon>
    </lineage>
</organism>
<sequence>MSKKHKNKHKPNQEVPIKEAAEKSETKKTLKPVPVWKDGDGNLLKLKRADFPYNRNGIIAYCDYRIEYWKIKKQDMLKKVDPLDKVRRKREKLIKALEEVDAQLKTDEKTNS</sequence>
<feature type="coiled-coil region" evidence="1">
    <location>
        <begin position="83"/>
        <end position="110"/>
    </location>
</feature>
<name>A0A0F9ITL5_9ZZZZ</name>
<evidence type="ECO:0000256" key="2">
    <source>
        <dbReference type="SAM" id="MobiDB-lite"/>
    </source>
</evidence>
<dbReference type="EMBL" id="LAZR01013148">
    <property type="protein sequence ID" value="KKM23314.1"/>
    <property type="molecule type" value="Genomic_DNA"/>
</dbReference>
<evidence type="ECO:0000313" key="3">
    <source>
        <dbReference type="EMBL" id="KKM23314.1"/>
    </source>
</evidence>
<feature type="compositionally biased region" description="Basic and acidic residues" evidence="2">
    <location>
        <begin position="16"/>
        <end position="28"/>
    </location>
</feature>
<accession>A0A0F9ITL5</accession>
<feature type="region of interest" description="Disordered" evidence="2">
    <location>
        <begin position="1"/>
        <end position="33"/>
    </location>
</feature>
<comment type="caution">
    <text evidence="3">The sequence shown here is derived from an EMBL/GenBank/DDBJ whole genome shotgun (WGS) entry which is preliminary data.</text>
</comment>